<sequence length="313" mass="32547">MHPSSASGSQQAAASSSLHGAQVPQAPEQLSRDADTGGDILDCGAAAAGERDDPIRAFVGSLIDQDREGGFVDRAAADHPLGEAPKSGGENEIGDGGPNLTGGKTMIDHDISSKEEGSLFHPTPADECDDSARVTAMAASLPLEQSLGDERGLLLALHRLRFPARDIGRLAPFVAGKARELRDAFGLTSLGAAAEGAAFWLGVLSWGFLGLLADAMLDEAEAATAIVTTGRAGDLLMTLLASALILANIAFGLHVAGRILACQRRREAQRVEIEHDAAERAAAQRSKAWSAYLAMGMGGELSSRQSTERSARS</sequence>
<dbReference type="EMBL" id="CP023737">
    <property type="protein sequence ID" value="ATQ67793.1"/>
    <property type="molecule type" value="Genomic_DNA"/>
</dbReference>
<feature type="transmembrane region" description="Helical" evidence="2">
    <location>
        <begin position="187"/>
        <end position="209"/>
    </location>
</feature>
<gene>
    <name evidence="3" type="ORF">CQW49_07720</name>
</gene>
<accession>A0A2D2CYG9</accession>
<proteinExistence type="predicted"/>
<evidence type="ECO:0000313" key="3">
    <source>
        <dbReference type="EMBL" id="ATQ67793.1"/>
    </source>
</evidence>
<dbReference type="Proteomes" id="UP000230709">
    <property type="component" value="Chromosome"/>
</dbReference>
<feature type="compositionally biased region" description="Low complexity" evidence="1">
    <location>
        <begin position="1"/>
        <end position="17"/>
    </location>
</feature>
<dbReference type="AlphaFoldDB" id="A0A2D2CYG9"/>
<keyword evidence="2" id="KW-0812">Transmembrane</keyword>
<evidence type="ECO:0000313" key="4">
    <source>
        <dbReference type="Proteomes" id="UP000230709"/>
    </source>
</evidence>
<dbReference type="KEGG" id="mtw:CQW49_07720"/>
<feature type="region of interest" description="Disordered" evidence="1">
    <location>
        <begin position="1"/>
        <end position="43"/>
    </location>
</feature>
<keyword evidence="2" id="KW-1133">Transmembrane helix</keyword>
<keyword evidence="4" id="KW-1185">Reference proteome</keyword>
<protein>
    <submittedName>
        <fullName evidence="3">Uncharacterized protein</fullName>
    </submittedName>
</protein>
<evidence type="ECO:0000256" key="1">
    <source>
        <dbReference type="SAM" id="MobiDB-lite"/>
    </source>
</evidence>
<keyword evidence="2" id="KW-0472">Membrane</keyword>
<name>A0A2D2CYG9_METT3</name>
<evidence type="ECO:0000256" key="2">
    <source>
        <dbReference type="SAM" id="Phobius"/>
    </source>
</evidence>
<feature type="transmembrane region" description="Helical" evidence="2">
    <location>
        <begin position="235"/>
        <end position="256"/>
    </location>
</feature>
<dbReference type="STRING" id="595536.GCA_000178815_03609"/>
<organism evidence="3 4">
    <name type="scientific">Methylosinus trichosporium (strain ATCC 35070 / NCIMB 11131 / UNIQEM 75 / OB3b)</name>
    <dbReference type="NCBI Taxonomy" id="595536"/>
    <lineage>
        <taxon>Bacteria</taxon>
        <taxon>Pseudomonadati</taxon>
        <taxon>Pseudomonadota</taxon>
        <taxon>Alphaproteobacteria</taxon>
        <taxon>Hyphomicrobiales</taxon>
        <taxon>Methylocystaceae</taxon>
        <taxon>Methylosinus</taxon>
    </lineage>
</organism>
<reference evidence="4" key="1">
    <citation type="submission" date="2017-10" db="EMBL/GenBank/DDBJ databases">
        <title>Completed PacBio SMRT sequence of Methylosinus trichosporium OB3b reveals presence of a third large plasmid.</title>
        <authorList>
            <person name="Charles T.C."/>
            <person name="Lynch M.D.J."/>
            <person name="Heil J.R."/>
            <person name="Cheng J."/>
        </authorList>
    </citation>
    <scope>NUCLEOTIDE SEQUENCE [LARGE SCALE GENOMIC DNA]</scope>
    <source>
        <strain evidence="4">OB3b</strain>
    </source>
</reference>
<feature type="region of interest" description="Disordered" evidence="1">
    <location>
        <begin position="78"/>
        <end position="97"/>
    </location>
</feature>